<dbReference type="Proteomes" id="UP000793456">
    <property type="component" value="Chromosome XXIII"/>
</dbReference>
<evidence type="ECO:0000313" key="2">
    <source>
        <dbReference type="Proteomes" id="UP000793456"/>
    </source>
</evidence>
<keyword evidence="2" id="KW-1185">Reference proteome</keyword>
<evidence type="ECO:0000313" key="1">
    <source>
        <dbReference type="EMBL" id="TMS02755.1"/>
    </source>
</evidence>
<protein>
    <submittedName>
        <fullName evidence="1">Uncharacterized protein</fullName>
    </submittedName>
</protein>
<comment type="caution">
    <text evidence="1">The sequence shown here is derived from an EMBL/GenBank/DDBJ whole genome shotgun (WGS) entry which is preliminary data.</text>
</comment>
<name>A0ACD3Q6C1_LARCR</name>
<reference evidence="1" key="1">
    <citation type="submission" date="2018-11" db="EMBL/GenBank/DDBJ databases">
        <title>The sequence and de novo assembly of Larimichthys crocea genome using PacBio and Hi-C technologies.</title>
        <authorList>
            <person name="Xu P."/>
            <person name="Chen B."/>
            <person name="Zhou Z."/>
            <person name="Ke Q."/>
            <person name="Wu Y."/>
            <person name="Bai H."/>
            <person name="Pu F."/>
        </authorList>
    </citation>
    <scope>NUCLEOTIDE SEQUENCE</scope>
    <source>
        <tissue evidence="1">Muscle</tissue>
    </source>
</reference>
<sequence length="853" mass="92099">MKKSPSLQSLDNISIDSYLMEDGDAYSLLERDDVSISGFKDSMSEQSATESAAEAVTGQEQEGGVSPDTVSATSQSTDDPTKDIVSVLVLKVQSVCVGMEAVGESTAVALEVGQVTPSQLGNVSLRQYLSNRSLAGGDISSASVRGAHSPEVCARLESGPCAAAHSPLAERNGFLQLRLHGYQASFLMSTMRNLAHFLEDDSAPQVLPMEISVRDTHIHMKFISTSTSALIHCMDAAAETKPGKEGALTDGALTPVPEVVGGVCSAAKATQTQALPTGPHPVRQRKDADGGKRMFESGAVPSQDGARRGSDGEGLAAAPHEDPQSQHQLDPALCLPLSLSLTPSQSNHSARTGLESVNFILKAATGSPPFHPGCLDTRVSGDTDQHRAVREEQEEEEEEEEEEVSPPAALVCTEVTPGSSARQADSLTQEERTEPCASNLLCSIHSTSVPVRQHAVRSARQAVETRGSELSWIYGRSVGFASPRRCKLVSGMGKEQELLEAARTGNVALVEKLLSGKKGILGSGSGSIPLPNLLSMWKGLNVNCTDSSGYTPLHHASLNGHSREQGLHTLVRVIYRVPHTFTPVIQTYSSKPSAAHYPILNDITLPTHTIRRVRGQNVSDRGCVGDSRVLQTVGPTDKQQMCYCLTFTIGEPGYVAVLYLESGSCISSSLSLTAQRGIQYEGRERRKERTAVALGREREHNHERETALHCAAQYGHSEVVSVLLQELTDPTMRNSQQETPLDLAALYGRLQVVRMLVSAHPNLMTSHTRRHTPLHLAARNGHHSTVQTLLEAGMDVNCVTIFSDKLFDFSPSSQTLSVEKQPFPVLISLLRLFEWSPFRLCDRNNCTVHITIR</sequence>
<gene>
    <name evidence="1" type="ORF">E3U43_020735</name>
</gene>
<accession>A0ACD3Q6C1</accession>
<proteinExistence type="predicted"/>
<organism evidence="1 2">
    <name type="scientific">Larimichthys crocea</name>
    <name type="common">Large yellow croaker</name>
    <name type="synonym">Pseudosciaena crocea</name>
    <dbReference type="NCBI Taxonomy" id="215358"/>
    <lineage>
        <taxon>Eukaryota</taxon>
        <taxon>Metazoa</taxon>
        <taxon>Chordata</taxon>
        <taxon>Craniata</taxon>
        <taxon>Vertebrata</taxon>
        <taxon>Euteleostomi</taxon>
        <taxon>Actinopterygii</taxon>
        <taxon>Neopterygii</taxon>
        <taxon>Teleostei</taxon>
        <taxon>Neoteleostei</taxon>
        <taxon>Acanthomorphata</taxon>
        <taxon>Eupercaria</taxon>
        <taxon>Sciaenidae</taxon>
        <taxon>Larimichthys</taxon>
    </lineage>
</organism>
<dbReference type="EMBL" id="CM011696">
    <property type="protein sequence ID" value="TMS02755.1"/>
    <property type="molecule type" value="Genomic_DNA"/>
</dbReference>